<evidence type="ECO:0000313" key="5">
    <source>
        <dbReference type="Proteomes" id="UP001438707"/>
    </source>
</evidence>
<dbReference type="Gene3D" id="3.90.226.10">
    <property type="entry name" value="2-enoyl-CoA Hydratase, Chain A, domain 1"/>
    <property type="match status" value="1"/>
</dbReference>
<dbReference type="EMBL" id="JALJOS010000014">
    <property type="protein sequence ID" value="KAK9831126.1"/>
    <property type="molecule type" value="Genomic_DNA"/>
</dbReference>
<proteinExistence type="inferred from homology"/>
<dbReference type="SUPFAM" id="SSF52096">
    <property type="entry name" value="ClpP/crotonase"/>
    <property type="match status" value="1"/>
</dbReference>
<dbReference type="GO" id="GO:0009536">
    <property type="term" value="C:plastid"/>
    <property type="evidence" value="ECO:0007669"/>
    <property type="project" value="UniProtKB-ARBA"/>
</dbReference>
<dbReference type="FunFam" id="3.90.226.10:FF:000020">
    <property type="entry name" value="ATP-dependent Clp protease proteolytic subunit"/>
    <property type="match status" value="1"/>
</dbReference>
<sequence>MNSSHCLHTAGPSSTAACYHISAARALSRPVHLRKQHTLQQSSCSSPAQTRPSRCCIASASSRDHSELWTPPTTLEMPEVQAAGGGAATVSTGYDEHRARTPPPDLPSLLLDSRIVYLGMPLVPAVSELIVAELLYLQYQDRTKPLYMYINSTGTSRADGETVGFETEGTAIYDTMCYLKNEINTVGVGVAIGQSCMILSAGSKGKRFMLPHATAMLQQPRVPPTGQRQAVEIQIKWREVLAQKQALLDIMSKTTGHSVEKLDADMQRPLYMQPKDAIEYGIVDGIVQAEQAIIDKVKKPEQYDKEAGLVARPAQ</sequence>
<dbReference type="GO" id="GO:0051117">
    <property type="term" value="F:ATPase binding"/>
    <property type="evidence" value="ECO:0007669"/>
    <property type="project" value="TreeGrafter"/>
</dbReference>
<dbReference type="PRINTS" id="PR00127">
    <property type="entry name" value="CLPPROTEASEP"/>
</dbReference>
<dbReference type="Proteomes" id="UP001438707">
    <property type="component" value="Unassembled WGS sequence"/>
</dbReference>
<reference evidence="4 5" key="1">
    <citation type="journal article" date="2024" name="Nat. Commun.">
        <title>Phylogenomics reveals the evolutionary origins of lichenization in chlorophyte algae.</title>
        <authorList>
            <person name="Puginier C."/>
            <person name="Libourel C."/>
            <person name="Otte J."/>
            <person name="Skaloud P."/>
            <person name="Haon M."/>
            <person name="Grisel S."/>
            <person name="Petersen M."/>
            <person name="Berrin J.G."/>
            <person name="Delaux P.M."/>
            <person name="Dal Grande F."/>
            <person name="Keller J."/>
        </authorList>
    </citation>
    <scope>NUCLEOTIDE SEQUENCE [LARGE SCALE GENOMIC DNA]</scope>
    <source>
        <strain evidence="4 5">SAG 2145</strain>
    </source>
</reference>
<organism evidence="4 5">
    <name type="scientific">Apatococcus lobatus</name>
    <dbReference type="NCBI Taxonomy" id="904363"/>
    <lineage>
        <taxon>Eukaryota</taxon>
        <taxon>Viridiplantae</taxon>
        <taxon>Chlorophyta</taxon>
        <taxon>core chlorophytes</taxon>
        <taxon>Trebouxiophyceae</taxon>
        <taxon>Chlorellales</taxon>
        <taxon>Chlorellaceae</taxon>
        <taxon>Apatococcus</taxon>
    </lineage>
</organism>
<protein>
    <recommendedName>
        <fullName evidence="3">ATP-dependent Clp protease proteolytic subunit</fullName>
    </recommendedName>
</protein>
<dbReference type="GO" id="GO:0004176">
    <property type="term" value="F:ATP-dependent peptidase activity"/>
    <property type="evidence" value="ECO:0007669"/>
    <property type="project" value="InterPro"/>
</dbReference>
<dbReference type="InterPro" id="IPR023562">
    <property type="entry name" value="ClpP/TepA"/>
</dbReference>
<dbReference type="CDD" id="cd07017">
    <property type="entry name" value="S14_ClpP_2"/>
    <property type="match status" value="1"/>
</dbReference>
<comment type="subunit">
    <text evidence="2">Component of the chloroplastic Clp protease core complex which consist of at least 16 proteins: CLPP4 (3 copies), CLPP5 (3 copies), CLPR4 (2 copies), ClpP1 (1 copy), CLPP6 (1 copy), CLPR2 (1 copy), CLPT1 (1 copy), CLPT2 (1 copy) and 3 copies of CLPP3 and/or CLPR1 and/or CLPR3. The core complex is organized in two heptameric rings, one containing CLPP3,4,5,6 in a 1:2:3:1 ratio and the other CLPP1 and CLPR1,2,3,4 in a 3:1:1:1:1 ratio.</text>
</comment>
<evidence type="ECO:0000256" key="2">
    <source>
        <dbReference type="ARBA" id="ARBA00062827"/>
    </source>
</evidence>
<name>A0AAW1RCB1_9CHLO</name>
<evidence type="ECO:0000313" key="4">
    <source>
        <dbReference type="EMBL" id="KAK9831126.1"/>
    </source>
</evidence>
<dbReference type="Pfam" id="PF00574">
    <property type="entry name" value="CLP_protease"/>
    <property type="match status" value="1"/>
</dbReference>
<dbReference type="GO" id="GO:0006515">
    <property type="term" value="P:protein quality control for misfolded or incompletely synthesized proteins"/>
    <property type="evidence" value="ECO:0007669"/>
    <property type="project" value="TreeGrafter"/>
</dbReference>
<accession>A0AAW1RCB1</accession>
<evidence type="ECO:0000256" key="3">
    <source>
        <dbReference type="RuleBase" id="RU003567"/>
    </source>
</evidence>
<dbReference type="PANTHER" id="PTHR10381:SF6">
    <property type="entry name" value="ATP-DEPENDENT CLP PROTEASE PROTEOLYTIC SUBUNIT-RELATED PROTEIN 3, CHLOROPLASTIC"/>
    <property type="match status" value="1"/>
</dbReference>
<keyword evidence="5" id="KW-1185">Reference proteome</keyword>
<comment type="caution">
    <text evidence="4">The sequence shown here is derived from an EMBL/GenBank/DDBJ whole genome shotgun (WGS) entry which is preliminary data.</text>
</comment>
<dbReference type="InterPro" id="IPR001907">
    <property type="entry name" value="ClpP"/>
</dbReference>
<dbReference type="AlphaFoldDB" id="A0AAW1RCB1"/>
<dbReference type="InterPro" id="IPR029045">
    <property type="entry name" value="ClpP/crotonase-like_dom_sf"/>
</dbReference>
<evidence type="ECO:0000256" key="1">
    <source>
        <dbReference type="ARBA" id="ARBA00007039"/>
    </source>
</evidence>
<dbReference type="GO" id="GO:0004252">
    <property type="term" value="F:serine-type endopeptidase activity"/>
    <property type="evidence" value="ECO:0007669"/>
    <property type="project" value="InterPro"/>
</dbReference>
<gene>
    <name evidence="4" type="ORF">WJX74_004243</name>
</gene>
<dbReference type="GO" id="GO:0009368">
    <property type="term" value="C:endopeptidase Clp complex"/>
    <property type="evidence" value="ECO:0007669"/>
    <property type="project" value="TreeGrafter"/>
</dbReference>
<dbReference type="PANTHER" id="PTHR10381">
    <property type="entry name" value="ATP-DEPENDENT CLP PROTEASE PROTEOLYTIC SUBUNIT"/>
    <property type="match status" value="1"/>
</dbReference>
<comment type="similarity">
    <text evidence="1 3">Belongs to the peptidase S14 family.</text>
</comment>